<dbReference type="PROSITE" id="PS51257">
    <property type="entry name" value="PROKAR_LIPOPROTEIN"/>
    <property type="match status" value="1"/>
</dbReference>
<feature type="chain" id="PRO_5039659401" evidence="1">
    <location>
        <begin position="25"/>
        <end position="113"/>
    </location>
</feature>
<dbReference type="Proteomes" id="UP000657385">
    <property type="component" value="Unassembled WGS sequence"/>
</dbReference>
<protein>
    <submittedName>
        <fullName evidence="2">Uncharacterized protein</fullName>
    </submittedName>
</protein>
<name>A0A931BAL7_9ACTN</name>
<keyword evidence="1" id="KW-0732">Signal</keyword>
<accession>A0A931BAL7</accession>
<dbReference type="EMBL" id="JADPRT010000014">
    <property type="protein sequence ID" value="MBF9072091.1"/>
    <property type="molecule type" value="Genomic_DNA"/>
</dbReference>
<gene>
    <name evidence="2" type="ORF">I2501_29105</name>
</gene>
<evidence type="ECO:0000313" key="3">
    <source>
        <dbReference type="Proteomes" id="UP000657385"/>
    </source>
</evidence>
<dbReference type="AlphaFoldDB" id="A0A931BAL7"/>
<proteinExistence type="predicted"/>
<evidence type="ECO:0000313" key="2">
    <source>
        <dbReference type="EMBL" id="MBF9072091.1"/>
    </source>
</evidence>
<keyword evidence="3" id="KW-1185">Reference proteome</keyword>
<evidence type="ECO:0000256" key="1">
    <source>
        <dbReference type="SAM" id="SignalP"/>
    </source>
</evidence>
<reference evidence="2" key="1">
    <citation type="submission" date="2020-11" db="EMBL/GenBank/DDBJ databases">
        <title>Isolation and identification of active actinomycetes.</title>
        <authorList>
            <person name="Yu B."/>
        </authorList>
    </citation>
    <scope>NUCLEOTIDE SEQUENCE</scope>
    <source>
        <strain evidence="2">NEAU-YB345</strain>
    </source>
</reference>
<organism evidence="2 3">
    <name type="scientific">Streptacidiphilus fuscans</name>
    <dbReference type="NCBI Taxonomy" id="2789292"/>
    <lineage>
        <taxon>Bacteria</taxon>
        <taxon>Bacillati</taxon>
        <taxon>Actinomycetota</taxon>
        <taxon>Actinomycetes</taxon>
        <taxon>Kitasatosporales</taxon>
        <taxon>Streptomycetaceae</taxon>
        <taxon>Streptacidiphilus</taxon>
    </lineage>
</organism>
<dbReference type="RefSeq" id="WP_196197247.1">
    <property type="nucleotide sequence ID" value="NZ_JADPRT010000014.1"/>
</dbReference>
<sequence>MSRALMSRPTAVLLGVAALASVLAGCSDLPQGQVFATDGRAVQTFTNLPATSACHNFSIPDVTTVTDQTLADMHLYTGRNCTNFVSRGPFYLSTDTSTGPGPRIYRSFSFVGQ</sequence>
<feature type="signal peptide" evidence="1">
    <location>
        <begin position="1"/>
        <end position="24"/>
    </location>
</feature>
<comment type="caution">
    <text evidence="2">The sequence shown here is derived from an EMBL/GenBank/DDBJ whole genome shotgun (WGS) entry which is preliminary data.</text>
</comment>